<accession>A0A2U2CCS4</accession>
<dbReference type="PANTHER" id="PTHR37886:SF1">
    <property type="entry name" value="S-ADENOSYL-L-METHIONINE-DEPENDENT METHYLTRANSFERASES SUPERFAMILY PROTEIN"/>
    <property type="match status" value="1"/>
</dbReference>
<evidence type="ECO:0000313" key="2">
    <source>
        <dbReference type="EMBL" id="PWE29695.1"/>
    </source>
</evidence>
<evidence type="ECO:0000313" key="3">
    <source>
        <dbReference type="Proteomes" id="UP000244940"/>
    </source>
</evidence>
<dbReference type="EMBL" id="QEYD01000004">
    <property type="protein sequence ID" value="PWE29695.1"/>
    <property type="molecule type" value="Genomic_DNA"/>
</dbReference>
<dbReference type="Pfam" id="PF08242">
    <property type="entry name" value="Methyltransf_12"/>
    <property type="match status" value="1"/>
</dbReference>
<name>A0A2U2CCS4_9RHOB</name>
<protein>
    <recommendedName>
        <fullName evidence="1">Methyltransferase type 12 domain-containing protein</fullName>
    </recommendedName>
</protein>
<dbReference type="InterPro" id="IPR029063">
    <property type="entry name" value="SAM-dependent_MTases_sf"/>
</dbReference>
<dbReference type="Proteomes" id="UP000244940">
    <property type="component" value="Unassembled WGS sequence"/>
</dbReference>
<dbReference type="Gene3D" id="3.40.50.150">
    <property type="entry name" value="Vaccinia Virus protein VP39"/>
    <property type="match status" value="1"/>
</dbReference>
<proteinExistence type="predicted"/>
<dbReference type="CDD" id="cd02440">
    <property type="entry name" value="AdoMet_MTases"/>
    <property type="match status" value="1"/>
</dbReference>
<dbReference type="AlphaFoldDB" id="A0A2U2CCS4"/>
<evidence type="ECO:0000259" key="1">
    <source>
        <dbReference type="Pfam" id="PF08242"/>
    </source>
</evidence>
<sequence length="238" mass="26863">MLSESQGSAPMEHLNRYYDTDYVSHQVKAGEHRQTIGGMWDKIGQMQFDYLRAQGLQPGSTLLDIGCGCLRGGVHYAAYLDAGNYYGIDLSRDLLDSGYDIELAAAGLQHKVPRENLRDTDAFDIAPFGVRFDMAIAVSVFSHLPASYLRQCLINLADSMKTGGTLFATYFHCPPGHDFNTPLRHPAGKLSHPGKDPFHYREEELVGAAEDLPWRLETYRSWEHPRDQWMAHFVKIDQ</sequence>
<organism evidence="2 3">
    <name type="scientific">Pararhodobacter marinus</name>
    <dbReference type="NCBI Taxonomy" id="2184063"/>
    <lineage>
        <taxon>Bacteria</taxon>
        <taxon>Pseudomonadati</taxon>
        <taxon>Pseudomonadota</taxon>
        <taxon>Alphaproteobacteria</taxon>
        <taxon>Rhodobacterales</taxon>
        <taxon>Paracoccaceae</taxon>
        <taxon>Pararhodobacter</taxon>
    </lineage>
</organism>
<dbReference type="SUPFAM" id="SSF53335">
    <property type="entry name" value="S-adenosyl-L-methionine-dependent methyltransferases"/>
    <property type="match status" value="1"/>
</dbReference>
<dbReference type="InterPro" id="IPR013217">
    <property type="entry name" value="Methyltransf_12"/>
</dbReference>
<dbReference type="PANTHER" id="PTHR37886">
    <property type="entry name" value="S-ADENOSYL-L-METHIONINE-DEPENDENT METHYLTRANSFERASES SUPERFAMILY PROTEIN"/>
    <property type="match status" value="1"/>
</dbReference>
<feature type="domain" description="Methyltransferase type 12" evidence="1">
    <location>
        <begin position="63"/>
        <end position="166"/>
    </location>
</feature>
<reference evidence="2 3" key="1">
    <citation type="submission" date="2018-05" db="EMBL/GenBank/DDBJ databases">
        <title>Pararhodobacter marina sp. nov., isolated from deep-sea water of the Indian Ocean.</title>
        <authorList>
            <person name="Lai Q.Sr."/>
            <person name="Liu X."/>
            <person name="Shao Z."/>
        </authorList>
    </citation>
    <scope>NUCLEOTIDE SEQUENCE [LARGE SCALE GENOMIC DNA]</scope>
    <source>
        <strain evidence="2 3">CIC4N-9</strain>
    </source>
</reference>
<comment type="caution">
    <text evidence="2">The sequence shown here is derived from an EMBL/GenBank/DDBJ whole genome shotgun (WGS) entry which is preliminary data.</text>
</comment>
<keyword evidence="3" id="KW-1185">Reference proteome</keyword>
<dbReference type="OrthoDB" id="1853779at2"/>
<gene>
    <name evidence="2" type="ORF">C4N9_08100</name>
</gene>